<organism evidence="2 3">
    <name type="scientific">Pseudoduganella danionis</name>
    <dbReference type="NCBI Taxonomy" id="1890295"/>
    <lineage>
        <taxon>Bacteria</taxon>
        <taxon>Pseudomonadati</taxon>
        <taxon>Pseudomonadota</taxon>
        <taxon>Betaproteobacteria</taxon>
        <taxon>Burkholderiales</taxon>
        <taxon>Oxalobacteraceae</taxon>
        <taxon>Telluria group</taxon>
        <taxon>Pseudoduganella</taxon>
    </lineage>
</organism>
<reference evidence="2 3" key="1">
    <citation type="submission" date="2019-11" db="EMBL/GenBank/DDBJ databases">
        <title>Type strains purchased from KCTC, JCM and DSMZ.</title>
        <authorList>
            <person name="Lu H."/>
        </authorList>
    </citation>
    <scope>NUCLEOTIDE SEQUENCE [LARGE SCALE GENOMIC DNA]</scope>
    <source>
        <strain evidence="2 3">DSM 103461</strain>
    </source>
</reference>
<dbReference type="NCBIfam" id="TIGR02595">
    <property type="entry name" value="PEP_CTERM"/>
    <property type="match status" value="1"/>
</dbReference>
<evidence type="ECO:0000259" key="1">
    <source>
        <dbReference type="Pfam" id="PF07589"/>
    </source>
</evidence>
<name>A0ABW9ST66_9BURK</name>
<protein>
    <submittedName>
        <fullName evidence="2">PEPxxWA-CTERM sorting domain-containing protein</fullName>
    </submittedName>
</protein>
<dbReference type="InterPro" id="IPR013424">
    <property type="entry name" value="Ice-binding_C"/>
</dbReference>
<evidence type="ECO:0000313" key="2">
    <source>
        <dbReference type="EMBL" id="MTW33539.1"/>
    </source>
</evidence>
<dbReference type="Pfam" id="PF07589">
    <property type="entry name" value="PEP-CTERM"/>
    <property type="match status" value="1"/>
</dbReference>
<feature type="domain" description="Ice-binding protein C-terminal" evidence="1">
    <location>
        <begin position="139"/>
        <end position="163"/>
    </location>
</feature>
<dbReference type="NCBIfam" id="NF035944">
    <property type="entry name" value="PEPxxWA-CTERM"/>
    <property type="match status" value="1"/>
</dbReference>
<proteinExistence type="predicted"/>
<keyword evidence="3" id="KW-1185">Reference proteome</keyword>
<dbReference type="Proteomes" id="UP000735592">
    <property type="component" value="Unassembled WGS sequence"/>
</dbReference>
<sequence length="169" mass="17309">MKYEIKGTGSGSIGGNTFSNQAFDISFIGDAASSPDLIDPLASAQIAISGLGTATLNIATRVGLAGTTIVYFSRSESLGGLDLFDFRVLTPISSLNSVFSVAGTDIFALDQFKNISSTLGDVTLESSSDVVFSSSDVSAVPEPETYALMLAGLGLIGVAARRKAGKQAA</sequence>
<dbReference type="EMBL" id="WNKW01000003">
    <property type="protein sequence ID" value="MTW33539.1"/>
    <property type="molecule type" value="Genomic_DNA"/>
</dbReference>
<comment type="caution">
    <text evidence="2">The sequence shown here is derived from an EMBL/GenBank/DDBJ whole genome shotgun (WGS) entry which is preliminary data.</text>
</comment>
<gene>
    <name evidence="2" type="ORF">GM655_11960</name>
</gene>
<accession>A0ABW9ST66</accession>
<evidence type="ECO:0000313" key="3">
    <source>
        <dbReference type="Proteomes" id="UP000735592"/>
    </source>
</evidence>